<dbReference type="InterPro" id="IPR013766">
    <property type="entry name" value="Thioredoxin_domain"/>
</dbReference>
<dbReference type="PROSITE" id="PS51352">
    <property type="entry name" value="THIOREDOXIN_2"/>
    <property type="match status" value="1"/>
</dbReference>
<keyword evidence="4" id="KW-1185">Reference proteome</keyword>
<comment type="caution">
    <text evidence="3">The sequence shown here is derived from an EMBL/GenBank/DDBJ whole genome shotgun (WGS) entry which is preliminary data.</text>
</comment>
<dbReference type="GO" id="GO:0016209">
    <property type="term" value="F:antioxidant activity"/>
    <property type="evidence" value="ECO:0007669"/>
    <property type="project" value="InterPro"/>
</dbReference>
<dbReference type="GO" id="GO:0015036">
    <property type="term" value="F:disulfide oxidoreductase activity"/>
    <property type="evidence" value="ECO:0007669"/>
    <property type="project" value="UniProtKB-ARBA"/>
</dbReference>
<feature type="domain" description="Thioredoxin" evidence="2">
    <location>
        <begin position="40"/>
        <end position="175"/>
    </location>
</feature>
<protein>
    <submittedName>
        <fullName evidence="3">Protein disulfide oxidoreductase</fullName>
    </submittedName>
</protein>
<reference evidence="4" key="1">
    <citation type="journal article" date="2018" name="Front. Microbiol.">
        <title>Genome-Based Analysis Reveals the Taxonomy and Diversity of the Family Idiomarinaceae.</title>
        <authorList>
            <person name="Liu Y."/>
            <person name="Lai Q."/>
            <person name="Shao Z."/>
        </authorList>
    </citation>
    <scope>NUCLEOTIDE SEQUENCE [LARGE SCALE GENOMIC DNA]</scope>
    <source>
        <strain evidence="4">SN-14</strain>
    </source>
</reference>
<organism evidence="3 4">
    <name type="scientific">Idiomarina aquatica</name>
    <dbReference type="NCBI Taxonomy" id="1327752"/>
    <lineage>
        <taxon>Bacteria</taxon>
        <taxon>Pseudomonadati</taxon>
        <taxon>Pseudomonadota</taxon>
        <taxon>Gammaproteobacteria</taxon>
        <taxon>Alteromonadales</taxon>
        <taxon>Idiomarinaceae</taxon>
        <taxon>Idiomarina</taxon>
    </lineage>
</organism>
<dbReference type="InterPro" id="IPR000866">
    <property type="entry name" value="AhpC/TSA"/>
</dbReference>
<sequence length="175" mass="19175">MRESFVAVFSNPWIKRLLSVAGYVVAAVAVITAVDWYRASDIEQQVPEQSANVLTLQGDRVDIIGASQQQPVLLYFWATWCPYCKVVSPMVDSVAADNKVLSVAFSSGTDAEVTQFITEHGYQFDTVNDQTGVLAKRWGVTVTPTLLVIRQGKVVSVTTGLTSSMGMRARLELAR</sequence>
<dbReference type="Gene3D" id="3.40.30.10">
    <property type="entry name" value="Glutaredoxin"/>
    <property type="match status" value="1"/>
</dbReference>
<proteinExistence type="predicted"/>
<evidence type="ECO:0000313" key="4">
    <source>
        <dbReference type="Proteomes" id="UP000286680"/>
    </source>
</evidence>
<dbReference type="InterPro" id="IPR017937">
    <property type="entry name" value="Thioredoxin_CS"/>
</dbReference>
<evidence type="ECO:0000256" key="1">
    <source>
        <dbReference type="ARBA" id="ARBA00023284"/>
    </source>
</evidence>
<dbReference type="SUPFAM" id="SSF52833">
    <property type="entry name" value="Thioredoxin-like"/>
    <property type="match status" value="1"/>
</dbReference>
<dbReference type="EMBL" id="PIPS01000002">
    <property type="protein sequence ID" value="RUO43266.1"/>
    <property type="molecule type" value="Genomic_DNA"/>
</dbReference>
<dbReference type="PROSITE" id="PS00194">
    <property type="entry name" value="THIOREDOXIN_1"/>
    <property type="match status" value="1"/>
</dbReference>
<name>A0AA94JDW3_9GAMM</name>
<evidence type="ECO:0000313" key="3">
    <source>
        <dbReference type="EMBL" id="RUO43266.1"/>
    </source>
</evidence>
<dbReference type="CDD" id="cd03011">
    <property type="entry name" value="TlpA_like_ScsD_MtbDsbE"/>
    <property type="match status" value="1"/>
</dbReference>
<dbReference type="Pfam" id="PF00578">
    <property type="entry name" value="AhpC-TSA"/>
    <property type="match status" value="1"/>
</dbReference>
<dbReference type="PANTHER" id="PTHR42852:SF17">
    <property type="entry name" value="THIOREDOXIN-LIKE PROTEIN HI_1115"/>
    <property type="match status" value="1"/>
</dbReference>
<dbReference type="InterPro" id="IPR036249">
    <property type="entry name" value="Thioredoxin-like_sf"/>
</dbReference>
<dbReference type="AlphaFoldDB" id="A0AA94JDW3"/>
<dbReference type="Proteomes" id="UP000286680">
    <property type="component" value="Unassembled WGS sequence"/>
</dbReference>
<accession>A0AA94JDW3</accession>
<dbReference type="PANTHER" id="PTHR42852">
    <property type="entry name" value="THIOL:DISULFIDE INTERCHANGE PROTEIN DSBE"/>
    <property type="match status" value="1"/>
</dbReference>
<gene>
    <name evidence="3" type="ORF">CWE23_07890</name>
</gene>
<keyword evidence="1" id="KW-0676">Redox-active center</keyword>
<evidence type="ECO:0000259" key="2">
    <source>
        <dbReference type="PROSITE" id="PS51352"/>
    </source>
</evidence>
<dbReference type="InterPro" id="IPR050553">
    <property type="entry name" value="Thioredoxin_ResA/DsbE_sf"/>
</dbReference>